<dbReference type="CDD" id="cd00616">
    <property type="entry name" value="AHBA_syn"/>
    <property type="match status" value="1"/>
</dbReference>
<dbReference type="InterPro" id="IPR015424">
    <property type="entry name" value="PyrdxlP-dep_Trfase"/>
</dbReference>
<dbReference type="InterPro" id="IPR000653">
    <property type="entry name" value="DegT/StrS_aminotransferase"/>
</dbReference>
<dbReference type="EC" id="2.6.1.-" evidence="6"/>
<gene>
    <name evidence="6" type="ORF">QB898_11150</name>
</gene>
<dbReference type="Gene3D" id="3.90.1150.10">
    <property type="entry name" value="Aspartate Aminotransferase, domain 1"/>
    <property type="match status" value="1"/>
</dbReference>
<dbReference type="GO" id="GO:0000271">
    <property type="term" value="P:polysaccharide biosynthetic process"/>
    <property type="evidence" value="ECO:0007669"/>
    <property type="project" value="TreeGrafter"/>
</dbReference>
<feature type="active site" description="Proton acceptor" evidence="3">
    <location>
        <position position="195"/>
    </location>
</feature>
<comment type="similarity">
    <text evidence="2 5">Belongs to the DegT/DnrJ/EryC1 family.</text>
</comment>
<dbReference type="Proteomes" id="UP001237156">
    <property type="component" value="Unassembled WGS sequence"/>
</dbReference>
<comment type="caution">
    <text evidence="6">The sequence shown here is derived from an EMBL/GenBank/DDBJ whole genome shotgun (WGS) entry which is preliminary data.</text>
</comment>
<organism evidence="6 7">
    <name type="scientific">Ottowia cancrivicina</name>
    <dbReference type="NCBI Taxonomy" id="3040346"/>
    <lineage>
        <taxon>Bacteria</taxon>
        <taxon>Pseudomonadati</taxon>
        <taxon>Pseudomonadota</taxon>
        <taxon>Betaproteobacteria</taxon>
        <taxon>Burkholderiales</taxon>
        <taxon>Comamonadaceae</taxon>
        <taxon>Ottowia</taxon>
    </lineage>
</organism>
<keyword evidence="6" id="KW-0808">Transferase</keyword>
<proteinExistence type="inferred from homology"/>
<feature type="modified residue" description="N6-(pyridoxal phosphate)lysine" evidence="4">
    <location>
        <position position="195"/>
    </location>
</feature>
<evidence type="ECO:0000256" key="5">
    <source>
        <dbReference type="RuleBase" id="RU004508"/>
    </source>
</evidence>
<evidence type="ECO:0000256" key="3">
    <source>
        <dbReference type="PIRSR" id="PIRSR000390-1"/>
    </source>
</evidence>
<dbReference type="AlphaFoldDB" id="A0AAW6RNR4"/>
<dbReference type="GO" id="GO:0030170">
    <property type="term" value="F:pyridoxal phosphate binding"/>
    <property type="evidence" value="ECO:0007669"/>
    <property type="project" value="TreeGrafter"/>
</dbReference>
<dbReference type="Pfam" id="PF01041">
    <property type="entry name" value="DegT_DnrJ_EryC1"/>
    <property type="match status" value="1"/>
</dbReference>
<evidence type="ECO:0000313" key="6">
    <source>
        <dbReference type="EMBL" id="MDG9700256.1"/>
    </source>
</evidence>
<evidence type="ECO:0000256" key="1">
    <source>
        <dbReference type="ARBA" id="ARBA00022898"/>
    </source>
</evidence>
<keyword evidence="1 4" id="KW-0663">Pyridoxal phosphate</keyword>
<sequence length="379" mass="39434">MHCPPPATPDAVPFFTAQGAAFGLDLSACIQRVLEQGQFVLGPQVRAFETAFADYVGAAHAIGVANGTDALTLALRALGVGPGQRVAAAANAGYYASTAIAQTGAAPQYVEVDEDSLTLAPAALAQALRGADKPAAVIATHLYGRMADMPALAALCAQARVPLVEDAAQAHGAILGGRKAGAWANVACFSFYPTKNLGAVGDGGALTTSDGALAQRLRALRQYGWQQRKYEVALSGGMNSRLDELQAAVLLAKLPHLDAANAARRAVAVHYNAAFAGLPVRCPSRLDESHVAHLYVLRTPRRDALRAHLLAQGVGCEVHYPIADHRQPVRRAESAFALPVTEAACAEVISLPCHPALSPAQIGRVTEAVRAFFSQGGAC</sequence>
<keyword evidence="7" id="KW-1185">Reference proteome</keyword>
<evidence type="ECO:0000313" key="7">
    <source>
        <dbReference type="Proteomes" id="UP001237156"/>
    </source>
</evidence>
<dbReference type="PIRSF" id="PIRSF000390">
    <property type="entry name" value="PLP_StrS"/>
    <property type="match status" value="1"/>
</dbReference>
<keyword evidence="6" id="KW-0032">Aminotransferase</keyword>
<dbReference type="InterPro" id="IPR015422">
    <property type="entry name" value="PyrdxlP-dep_Trfase_small"/>
</dbReference>
<reference evidence="6 7" key="1">
    <citation type="submission" date="2023-04" db="EMBL/GenBank/DDBJ databases">
        <title>Ottowia paracancer sp. nov., isolated from human stomach.</title>
        <authorList>
            <person name="Song Y."/>
        </authorList>
    </citation>
    <scope>NUCLEOTIDE SEQUENCE [LARGE SCALE GENOMIC DNA]</scope>
    <source>
        <strain evidence="6 7">10c7w1</strain>
    </source>
</reference>
<dbReference type="PANTHER" id="PTHR30244:SF36">
    <property type="entry name" value="3-OXO-GLUCOSE-6-PHOSPHATE:GLUTAMATE AMINOTRANSFERASE"/>
    <property type="match status" value="1"/>
</dbReference>
<evidence type="ECO:0000256" key="4">
    <source>
        <dbReference type="PIRSR" id="PIRSR000390-2"/>
    </source>
</evidence>
<accession>A0AAW6RNR4</accession>
<protein>
    <submittedName>
        <fullName evidence="6">DegT/DnrJ/EryC1/StrS family aminotransferase</fullName>
        <ecNumber evidence="6">2.6.1.-</ecNumber>
    </submittedName>
</protein>
<dbReference type="SUPFAM" id="SSF53383">
    <property type="entry name" value="PLP-dependent transferases"/>
    <property type="match status" value="1"/>
</dbReference>
<dbReference type="PANTHER" id="PTHR30244">
    <property type="entry name" value="TRANSAMINASE"/>
    <property type="match status" value="1"/>
</dbReference>
<evidence type="ECO:0000256" key="2">
    <source>
        <dbReference type="ARBA" id="ARBA00037999"/>
    </source>
</evidence>
<dbReference type="Gene3D" id="3.40.640.10">
    <property type="entry name" value="Type I PLP-dependent aspartate aminotransferase-like (Major domain)"/>
    <property type="match status" value="1"/>
</dbReference>
<dbReference type="InterPro" id="IPR015421">
    <property type="entry name" value="PyrdxlP-dep_Trfase_major"/>
</dbReference>
<dbReference type="GO" id="GO:0008483">
    <property type="term" value="F:transaminase activity"/>
    <property type="evidence" value="ECO:0007669"/>
    <property type="project" value="UniProtKB-KW"/>
</dbReference>
<name>A0AAW6RNR4_9BURK</name>
<dbReference type="EMBL" id="JARVII010000028">
    <property type="protein sequence ID" value="MDG9700256.1"/>
    <property type="molecule type" value="Genomic_DNA"/>
</dbReference>
<dbReference type="RefSeq" id="WP_279525011.1">
    <property type="nucleotide sequence ID" value="NZ_JARVII010000028.1"/>
</dbReference>